<keyword evidence="3" id="KW-1185">Reference proteome</keyword>
<dbReference type="Proteomes" id="UP000225277">
    <property type="component" value="Unassembled WGS sequence"/>
</dbReference>
<dbReference type="RefSeq" id="XP_023629019.1">
    <property type="nucleotide sequence ID" value="XM_023773251.1"/>
</dbReference>
<feature type="region of interest" description="Disordered" evidence="1">
    <location>
        <begin position="82"/>
        <end position="150"/>
    </location>
</feature>
<name>A0A2D3V9L5_9PEZI</name>
<evidence type="ECO:0000313" key="3">
    <source>
        <dbReference type="Proteomes" id="UP000225277"/>
    </source>
</evidence>
<evidence type="ECO:0000313" key="2">
    <source>
        <dbReference type="EMBL" id="CZT22130.1"/>
    </source>
</evidence>
<feature type="compositionally biased region" description="Basic and acidic residues" evidence="1">
    <location>
        <begin position="106"/>
        <end position="129"/>
    </location>
</feature>
<reference evidence="2 3" key="1">
    <citation type="submission" date="2016-03" db="EMBL/GenBank/DDBJ databases">
        <authorList>
            <person name="Ploux O."/>
        </authorList>
    </citation>
    <scope>NUCLEOTIDE SEQUENCE [LARGE SCALE GENOMIC DNA]</scope>
    <source>
        <strain evidence="2 3">URUG2</strain>
    </source>
</reference>
<feature type="region of interest" description="Disordered" evidence="1">
    <location>
        <begin position="186"/>
        <end position="236"/>
    </location>
</feature>
<organism evidence="2 3">
    <name type="scientific">Ramularia collo-cygni</name>
    <dbReference type="NCBI Taxonomy" id="112498"/>
    <lineage>
        <taxon>Eukaryota</taxon>
        <taxon>Fungi</taxon>
        <taxon>Dikarya</taxon>
        <taxon>Ascomycota</taxon>
        <taxon>Pezizomycotina</taxon>
        <taxon>Dothideomycetes</taxon>
        <taxon>Dothideomycetidae</taxon>
        <taxon>Mycosphaerellales</taxon>
        <taxon>Mycosphaerellaceae</taxon>
        <taxon>Ramularia</taxon>
    </lineage>
</organism>
<sequence>MPSRPRPRRPAMFNTPAIRTGGMGALQVESLTNRPLSIQRRHIAASQLRMREIEPDELSQSQWVQFLVMEGRERERWIADFSRRRRESSASSSSSSSDSDNSQPQRRPDRETAYHKEEEARAEAADAARRVAAPVSSTPAALPPMMPSPTPGSTPFVSLWVRHLEDVENGVADTYTVRRPRHLRRSVDTMDMPPPAYGSIVAPPPAYEPRSDDEGSSGEGSRARLRRWTSEHLGRS</sequence>
<protein>
    <submittedName>
        <fullName evidence="2">Uncharacterized protein</fullName>
    </submittedName>
</protein>
<feature type="compositionally biased region" description="Low complexity" evidence="1">
    <location>
        <begin position="89"/>
        <end position="105"/>
    </location>
</feature>
<feature type="region of interest" description="Disordered" evidence="1">
    <location>
        <begin position="1"/>
        <end position="21"/>
    </location>
</feature>
<dbReference type="AlphaFoldDB" id="A0A2D3V9L5"/>
<dbReference type="OrthoDB" id="3921182at2759"/>
<dbReference type="GeneID" id="35603100"/>
<evidence type="ECO:0000256" key="1">
    <source>
        <dbReference type="SAM" id="MobiDB-lite"/>
    </source>
</evidence>
<dbReference type="EMBL" id="FJUY01000013">
    <property type="protein sequence ID" value="CZT22130.1"/>
    <property type="molecule type" value="Genomic_DNA"/>
</dbReference>
<feature type="compositionally biased region" description="Pro residues" evidence="1">
    <location>
        <begin position="192"/>
        <end position="207"/>
    </location>
</feature>
<feature type="compositionally biased region" description="Low complexity" evidence="1">
    <location>
        <begin position="130"/>
        <end position="140"/>
    </location>
</feature>
<proteinExistence type="predicted"/>
<gene>
    <name evidence="2" type="ORF">RCC_07999</name>
</gene>
<feature type="compositionally biased region" description="Pro residues" evidence="1">
    <location>
        <begin position="141"/>
        <end position="150"/>
    </location>
</feature>
<accession>A0A2D3V9L5</accession>